<feature type="region of interest" description="Disordered" evidence="1">
    <location>
        <begin position="182"/>
        <end position="207"/>
    </location>
</feature>
<name>A0A6V7Q4U6_ANACO</name>
<evidence type="ECO:0000256" key="1">
    <source>
        <dbReference type="SAM" id="MobiDB-lite"/>
    </source>
</evidence>
<dbReference type="AlphaFoldDB" id="A0A6V7Q4U6"/>
<organism evidence="2">
    <name type="scientific">Ananas comosus var. bracteatus</name>
    <name type="common">red pineapple</name>
    <dbReference type="NCBI Taxonomy" id="296719"/>
    <lineage>
        <taxon>Eukaryota</taxon>
        <taxon>Viridiplantae</taxon>
        <taxon>Streptophyta</taxon>
        <taxon>Embryophyta</taxon>
        <taxon>Tracheophyta</taxon>
        <taxon>Spermatophyta</taxon>
        <taxon>Magnoliopsida</taxon>
        <taxon>Liliopsida</taxon>
        <taxon>Poales</taxon>
        <taxon>Bromeliaceae</taxon>
        <taxon>Bromelioideae</taxon>
        <taxon>Ananas</taxon>
    </lineage>
</organism>
<sequence>MLRVSRSSRFPTPLSISKKYSLSSFALFFRFKPTHSSPERATITKTVEETLTLLGFLFPPSHDLKILDALGNPRNTRKPRILGRVDGNHISASTIVAIVVPLALRISAQSPSRKGFTGERVWIKVVFLRDVRTRKLSSSSSSSSISPWRRLIIPANSSCSASPATPSYYFYWRSTTTTSSASASASAAPAPTPPPPPPSSPPPRHHHHLLYPLQQQITGQMAVLLMI</sequence>
<feature type="compositionally biased region" description="Pro residues" evidence="1">
    <location>
        <begin position="190"/>
        <end position="202"/>
    </location>
</feature>
<accession>A0A6V7Q4U6</accession>
<evidence type="ECO:0000313" key="2">
    <source>
        <dbReference type="EMBL" id="CAD1837966.1"/>
    </source>
</evidence>
<dbReference type="EMBL" id="LR862132">
    <property type="protein sequence ID" value="CAD1837966.1"/>
    <property type="molecule type" value="Genomic_DNA"/>
</dbReference>
<gene>
    <name evidence="2" type="ORF">CB5_LOCUS21177</name>
</gene>
<proteinExistence type="predicted"/>
<reference evidence="2" key="1">
    <citation type="submission" date="2020-07" db="EMBL/GenBank/DDBJ databases">
        <authorList>
            <person name="Lin J."/>
        </authorList>
    </citation>
    <scope>NUCLEOTIDE SEQUENCE</scope>
</reference>
<protein>
    <submittedName>
        <fullName evidence="2">Uncharacterized protein</fullName>
    </submittedName>
</protein>